<evidence type="ECO:0000256" key="3">
    <source>
        <dbReference type="ARBA" id="ARBA00022771"/>
    </source>
</evidence>
<evidence type="ECO:0000256" key="2">
    <source>
        <dbReference type="ARBA" id="ARBA00022737"/>
    </source>
</evidence>
<sequence>MSGHRRESTCSVRGGLVQDNRPASLGQSAVDTLGPEGAEVVTIKEEPYDPDGSQSWDAGYHTETSRRPCAFAMDEGLQSTQVARMAELEGGGDQGGTFDLSLPLPVEPIGSLRSRLGTQVVERRLFPCDICHRPFGRNRNLLRHYRLVHGETRPFQCRRCGRSFDVEAELHTHMKIVHGLRP</sequence>
<keyword evidence="3 5" id="KW-0863">Zinc-finger</keyword>
<evidence type="ECO:0000313" key="9">
    <source>
        <dbReference type="Proteomes" id="UP000821853"/>
    </source>
</evidence>
<dbReference type="AlphaFoldDB" id="A0A9J6FNL6"/>
<keyword evidence="1" id="KW-0479">Metal-binding</keyword>
<dbReference type="InterPro" id="IPR013087">
    <property type="entry name" value="Znf_C2H2_type"/>
</dbReference>
<dbReference type="Pfam" id="PF13894">
    <property type="entry name" value="zf-C2H2_4"/>
    <property type="match status" value="1"/>
</dbReference>
<dbReference type="FunFam" id="3.30.160.60:FF:000446">
    <property type="entry name" value="Zinc finger protein"/>
    <property type="match status" value="1"/>
</dbReference>
<keyword evidence="9" id="KW-1185">Reference proteome</keyword>
<evidence type="ECO:0000259" key="7">
    <source>
        <dbReference type="PROSITE" id="PS50157"/>
    </source>
</evidence>
<keyword evidence="4" id="KW-0862">Zinc</keyword>
<organism evidence="8 9">
    <name type="scientific">Haemaphysalis longicornis</name>
    <name type="common">Bush tick</name>
    <dbReference type="NCBI Taxonomy" id="44386"/>
    <lineage>
        <taxon>Eukaryota</taxon>
        <taxon>Metazoa</taxon>
        <taxon>Ecdysozoa</taxon>
        <taxon>Arthropoda</taxon>
        <taxon>Chelicerata</taxon>
        <taxon>Arachnida</taxon>
        <taxon>Acari</taxon>
        <taxon>Parasitiformes</taxon>
        <taxon>Ixodida</taxon>
        <taxon>Ixodoidea</taxon>
        <taxon>Ixodidae</taxon>
        <taxon>Haemaphysalinae</taxon>
        <taxon>Haemaphysalis</taxon>
    </lineage>
</organism>
<feature type="domain" description="C2H2-type" evidence="7">
    <location>
        <begin position="126"/>
        <end position="154"/>
    </location>
</feature>
<gene>
    <name evidence="8" type="ORF">HPB48_008143</name>
</gene>
<reference evidence="8 9" key="1">
    <citation type="journal article" date="2020" name="Cell">
        <title>Large-Scale Comparative Analyses of Tick Genomes Elucidate Their Genetic Diversity and Vector Capacities.</title>
        <authorList>
            <consortium name="Tick Genome and Microbiome Consortium (TIGMIC)"/>
            <person name="Jia N."/>
            <person name="Wang J."/>
            <person name="Shi W."/>
            <person name="Du L."/>
            <person name="Sun Y."/>
            <person name="Zhan W."/>
            <person name="Jiang J.F."/>
            <person name="Wang Q."/>
            <person name="Zhang B."/>
            <person name="Ji P."/>
            <person name="Bell-Sakyi L."/>
            <person name="Cui X.M."/>
            <person name="Yuan T.T."/>
            <person name="Jiang B.G."/>
            <person name="Yang W.F."/>
            <person name="Lam T.T."/>
            <person name="Chang Q.C."/>
            <person name="Ding S.J."/>
            <person name="Wang X.J."/>
            <person name="Zhu J.G."/>
            <person name="Ruan X.D."/>
            <person name="Zhao L."/>
            <person name="Wei J.T."/>
            <person name="Ye R.Z."/>
            <person name="Que T.C."/>
            <person name="Du C.H."/>
            <person name="Zhou Y.H."/>
            <person name="Cheng J.X."/>
            <person name="Dai P.F."/>
            <person name="Guo W.B."/>
            <person name="Han X.H."/>
            <person name="Huang E.J."/>
            <person name="Li L.F."/>
            <person name="Wei W."/>
            <person name="Gao Y.C."/>
            <person name="Liu J.Z."/>
            <person name="Shao H.Z."/>
            <person name="Wang X."/>
            <person name="Wang C.C."/>
            <person name="Yang T.C."/>
            <person name="Huo Q.B."/>
            <person name="Li W."/>
            <person name="Chen H.Y."/>
            <person name="Chen S.E."/>
            <person name="Zhou L.G."/>
            <person name="Ni X.B."/>
            <person name="Tian J.H."/>
            <person name="Sheng Y."/>
            <person name="Liu T."/>
            <person name="Pan Y.S."/>
            <person name="Xia L.Y."/>
            <person name="Li J."/>
            <person name="Zhao F."/>
            <person name="Cao W.C."/>
        </authorList>
    </citation>
    <scope>NUCLEOTIDE SEQUENCE [LARGE SCALE GENOMIC DNA]</scope>
    <source>
        <strain evidence="8">HaeL-2018</strain>
    </source>
</reference>
<evidence type="ECO:0000313" key="8">
    <source>
        <dbReference type="EMBL" id="KAH9364770.1"/>
    </source>
</evidence>
<dbReference type="GO" id="GO:0043565">
    <property type="term" value="F:sequence-specific DNA binding"/>
    <property type="evidence" value="ECO:0007669"/>
    <property type="project" value="TreeGrafter"/>
</dbReference>
<dbReference type="Proteomes" id="UP000821853">
    <property type="component" value="Chromosome 10"/>
</dbReference>
<dbReference type="GO" id="GO:0000981">
    <property type="term" value="F:DNA-binding transcription factor activity, RNA polymerase II-specific"/>
    <property type="evidence" value="ECO:0007669"/>
    <property type="project" value="TreeGrafter"/>
</dbReference>
<dbReference type="SUPFAM" id="SSF57667">
    <property type="entry name" value="beta-beta-alpha zinc fingers"/>
    <property type="match status" value="1"/>
</dbReference>
<keyword evidence="2" id="KW-0677">Repeat</keyword>
<feature type="region of interest" description="Disordered" evidence="6">
    <location>
        <begin position="1"/>
        <end position="31"/>
    </location>
</feature>
<dbReference type="VEuPathDB" id="VectorBase:HLOH_049330"/>
<accession>A0A9J6FNL6</accession>
<protein>
    <recommendedName>
        <fullName evidence="7">C2H2-type domain-containing protein</fullName>
    </recommendedName>
</protein>
<comment type="caution">
    <text evidence="8">The sequence shown here is derived from an EMBL/GenBank/DDBJ whole genome shotgun (WGS) entry which is preliminary data.</text>
</comment>
<evidence type="ECO:0000256" key="6">
    <source>
        <dbReference type="SAM" id="MobiDB-lite"/>
    </source>
</evidence>
<feature type="domain" description="C2H2-type" evidence="7">
    <location>
        <begin position="155"/>
        <end position="182"/>
    </location>
</feature>
<evidence type="ECO:0000256" key="5">
    <source>
        <dbReference type="PROSITE-ProRule" id="PRU00042"/>
    </source>
</evidence>
<dbReference type="Pfam" id="PF00096">
    <property type="entry name" value="zf-C2H2"/>
    <property type="match status" value="1"/>
</dbReference>
<evidence type="ECO:0000256" key="1">
    <source>
        <dbReference type="ARBA" id="ARBA00022723"/>
    </source>
</evidence>
<dbReference type="PANTHER" id="PTHR24408:SF58">
    <property type="entry name" value="TRANSCRIPTION FACTOR (TFIIIA), PUTATIVE (AFU_ORTHOLOGUE AFUA_1G05150)-RELATED"/>
    <property type="match status" value="1"/>
</dbReference>
<dbReference type="EMBL" id="JABSTR010000002">
    <property type="protein sequence ID" value="KAH9364770.1"/>
    <property type="molecule type" value="Genomic_DNA"/>
</dbReference>
<dbReference type="GO" id="GO:0005634">
    <property type="term" value="C:nucleus"/>
    <property type="evidence" value="ECO:0007669"/>
    <property type="project" value="TreeGrafter"/>
</dbReference>
<proteinExistence type="predicted"/>
<dbReference type="SMART" id="SM00355">
    <property type="entry name" value="ZnF_C2H2"/>
    <property type="match status" value="2"/>
</dbReference>
<dbReference type="GO" id="GO:0008270">
    <property type="term" value="F:zinc ion binding"/>
    <property type="evidence" value="ECO:0007669"/>
    <property type="project" value="UniProtKB-KW"/>
</dbReference>
<dbReference type="Gene3D" id="3.30.160.60">
    <property type="entry name" value="Classic Zinc Finger"/>
    <property type="match status" value="2"/>
</dbReference>
<dbReference type="PROSITE" id="PS00028">
    <property type="entry name" value="ZINC_FINGER_C2H2_1"/>
    <property type="match status" value="2"/>
</dbReference>
<dbReference type="PANTHER" id="PTHR24408">
    <property type="entry name" value="ZINC FINGER PROTEIN"/>
    <property type="match status" value="1"/>
</dbReference>
<dbReference type="OrthoDB" id="10039931at2759"/>
<dbReference type="PROSITE" id="PS50157">
    <property type="entry name" value="ZINC_FINGER_C2H2_2"/>
    <property type="match status" value="2"/>
</dbReference>
<evidence type="ECO:0000256" key="4">
    <source>
        <dbReference type="ARBA" id="ARBA00022833"/>
    </source>
</evidence>
<dbReference type="InterPro" id="IPR036236">
    <property type="entry name" value="Znf_C2H2_sf"/>
</dbReference>
<name>A0A9J6FNL6_HAELO</name>